<comment type="caution">
    <text evidence="2">The sequence shown here is derived from an EMBL/GenBank/DDBJ whole genome shotgun (WGS) entry which is preliminary data.</text>
</comment>
<dbReference type="Proteomes" id="UP001142400">
    <property type="component" value="Unassembled WGS sequence"/>
</dbReference>
<evidence type="ECO:0000256" key="1">
    <source>
        <dbReference type="SAM" id="MobiDB-lite"/>
    </source>
</evidence>
<dbReference type="RefSeq" id="WP_257631649.1">
    <property type="nucleotide sequence ID" value="NZ_JANIIC010000016.1"/>
</dbReference>
<reference evidence="2" key="1">
    <citation type="submission" date="2022-06" db="EMBL/GenBank/DDBJ databases">
        <title>WGS of actinobacteria.</title>
        <authorList>
            <person name="Thawai C."/>
        </authorList>
    </citation>
    <scope>NUCLEOTIDE SEQUENCE</scope>
    <source>
        <strain evidence="2">DSM 42010</strain>
    </source>
</reference>
<evidence type="ECO:0000313" key="2">
    <source>
        <dbReference type="EMBL" id="MCQ8830531.1"/>
    </source>
</evidence>
<feature type="compositionally biased region" description="Low complexity" evidence="1">
    <location>
        <begin position="15"/>
        <end position="26"/>
    </location>
</feature>
<dbReference type="AlphaFoldDB" id="A0A9X2RTI7"/>
<proteinExistence type="predicted"/>
<name>A0A9X2RTI7_STRMQ</name>
<keyword evidence="3" id="KW-1185">Reference proteome</keyword>
<evidence type="ECO:0000313" key="3">
    <source>
        <dbReference type="Proteomes" id="UP001142400"/>
    </source>
</evidence>
<feature type="region of interest" description="Disordered" evidence="1">
    <location>
        <begin position="1"/>
        <end position="47"/>
    </location>
</feature>
<gene>
    <name evidence="2" type="ORF">NQU54_16025</name>
</gene>
<accession>A0A9X2RTI7</accession>
<protein>
    <submittedName>
        <fullName evidence="2">Uncharacterized protein</fullName>
    </submittedName>
</protein>
<sequence length="63" mass="6525">MAARKTTTTRRTTKKTTAPAKCPTCKGSGETATEVRVGRGGRKTGHHQTGLCLDCFGSGLASS</sequence>
<dbReference type="EMBL" id="JANIIC010000016">
    <property type="protein sequence ID" value="MCQ8830531.1"/>
    <property type="molecule type" value="Genomic_DNA"/>
</dbReference>
<organism evidence="2 3">
    <name type="scientific">Streptomyces malaysiensis subsp. samsunensis</name>
    <dbReference type="NCBI Taxonomy" id="459658"/>
    <lineage>
        <taxon>Bacteria</taxon>
        <taxon>Bacillati</taxon>
        <taxon>Actinomycetota</taxon>
        <taxon>Actinomycetes</taxon>
        <taxon>Kitasatosporales</taxon>
        <taxon>Streptomycetaceae</taxon>
        <taxon>Streptomyces</taxon>
        <taxon>Streptomyces violaceusniger group</taxon>
    </lineage>
</organism>